<evidence type="ECO:0008006" key="3">
    <source>
        <dbReference type="Google" id="ProtNLM"/>
    </source>
</evidence>
<name>A0A3Q9EWA1_9ACTN</name>
<accession>A0A3Q9EWA1</accession>
<dbReference type="EMBL" id="CP034539">
    <property type="protein sequence ID" value="AZQ40505.1"/>
    <property type="molecule type" value="Genomic_DNA"/>
</dbReference>
<reference evidence="1 2" key="1">
    <citation type="journal article" date="2019" name="Int. J. Syst. Evol. Microbiol.">
        <title>Streptomyces cyaneochromogenes sp. nov., a blue pigment-producing actinomycete from manganese-contaminated soil.</title>
        <authorList>
            <person name="Tang X."/>
            <person name="Zhao J."/>
            <person name="Li K."/>
            <person name="Chen Z."/>
            <person name="Sun Y."/>
            <person name="Gao J."/>
        </authorList>
    </citation>
    <scope>NUCLEOTIDE SEQUENCE [LARGE SCALE GENOMIC DNA]</scope>
    <source>
        <strain evidence="1 2">MK-45</strain>
    </source>
</reference>
<sequence length="254" mass="27220">MGPERKRPRASRLAALAGAVLLLGAVLGGAGYTVVTVQHADRDPGAPTWKFPKPSAAGDKAKGAVPGLRGLLLPYDEHGYTRGPDLAEFGSDAELGGRQATALRKESLKDLPRSERRSLEKEIDKQSVEGMAMRSYVYATRHAINLNEAFSVSVGLVRMESRAAARDIATSQNKFFSALGVFRAGPKIEGHKNAKCFLTPKSEDEGLDRVFCAAYSGDVLISFTASGSRPVDMNGIGVFVTRQLDRIDDPGMAV</sequence>
<gene>
    <name evidence="1" type="ORF">EJ357_21250</name>
</gene>
<dbReference type="OrthoDB" id="3853749at2"/>
<dbReference type="Proteomes" id="UP000280298">
    <property type="component" value="Chromosome"/>
</dbReference>
<protein>
    <recommendedName>
        <fullName evidence="3">Secreted protein</fullName>
    </recommendedName>
</protein>
<keyword evidence="2" id="KW-1185">Reference proteome</keyword>
<evidence type="ECO:0000313" key="2">
    <source>
        <dbReference type="Proteomes" id="UP000280298"/>
    </source>
</evidence>
<dbReference type="KEGG" id="scya:EJ357_21250"/>
<dbReference type="AlphaFoldDB" id="A0A3Q9EWA1"/>
<organism evidence="1 2">
    <name type="scientific">Streptomyces cyaneochromogenes</name>
    <dbReference type="NCBI Taxonomy" id="2496836"/>
    <lineage>
        <taxon>Bacteria</taxon>
        <taxon>Bacillati</taxon>
        <taxon>Actinomycetota</taxon>
        <taxon>Actinomycetes</taxon>
        <taxon>Kitasatosporales</taxon>
        <taxon>Streptomycetaceae</taxon>
        <taxon>Streptomyces</taxon>
    </lineage>
</organism>
<evidence type="ECO:0000313" key="1">
    <source>
        <dbReference type="EMBL" id="AZQ40505.1"/>
    </source>
</evidence>
<proteinExistence type="predicted"/>